<evidence type="ECO:0000256" key="1">
    <source>
        <dbReference type="ARBA" id="ARBA00001954"/>
    </source>
</evidence>
<dbReference type="GO" id="GO:0045329">
    <property type="term" value="P:carnitine biosynthetic process"/>
    <property type="evidence" value="ECO:0007669"/>
    <property type="project" value="TreeGrafter"/>
</dbReference>
<dbReference type="InterPro" id="IPR010376">
    <property type="entry name" value="GBBH-like_N"/>
</dbReference>
<evidence type="ECO:0000313" key="11">
    <source>
        <dbReference type="Proteomes" id="UP000315522"/>
    </source>
</evidence>
<reference evidence="10 11" key="1">
    <citation type="submission" date="2018-05" db="EMBL/GenBank/DDBJ databases">
        <title>Genome sequencing and assembly of the regulated plant pathogen Lachnellula willkommii and related sister species for the development of diagnostic species identification markers.</title>
        <authorList>
            <person name="Giroux E."/>
            <person name="Bilodeau G."/>
        </authorList>
    </citation>
    <scope>NUCLEOTIDE SEQUENCE [LARGE SCALE GENOMIC DNA]</scope>
    <source>
        <strain evidence="10 11">CBS 172.35</strain>
    </source>
</reference>
<dbReference type="Pfam" id="PF02668">
    <property type="entry name" value="TauD"/>
    <property type="match status" value="1"/>
</dbReference>
<dbReference type="CDD" id="cd00250">
    <property type="entry name" value="CAS_like"/>
    <property type="match status" value="1"/>
</dbReference>
<dbReference type="GO" id="GO:0005739">
    <property type="term" value="C:mitochondrion"/>
    <property type="evidence" value="ECO:0007669"/>
    <property type="project" value="TreeGrafter"/>
</dbReference>
<comment type="similarity">
    <text evidence="2">Belongs to the gamma-BBH/TMLD family.</text>
</comment>
<dbReference type="GO" id="GO:0046872">
    <property type="term" value="F:metal ion binding"/>
    <property type="evidence" value="ECO:0007669"/>
    <property type="project" value="UniProtKB-KW"/>
</dbReference>
<dbReference type="GO" id="GO:0016706">
    <property type="term" value="F:2-oxoglutarate-dependent dioxygenase activity"/>
    <property type="evidence" value="ECO:0007669"/>
    <property type="project" value="UniProtKB-ARBA"/>
</dbReference>
<evidence type="ECO:0000256" key="7">
    <source>
        <dbReference type="SAM" id="MobiDB-lite"/>
    </source>
</evidence>
<dbReference type="Pfam" id="PF06155">
    <property type="entry name" value="GBBH-like_N"/>
    <property type="match status" value="1"/>
</dbReference>
<comment type="cofactor">
    <cofactor evidence="1">
        <name>Fe(2+)</name>
        <dbReference type="ChEBI" id="CHEBI:29033"/>
    </cofactor>
</comment>
<organism evidence="10 11">
    <name type="scientific">Lachnellula willkommii</name>
    <dbReference type="NCBI Taxonomy" id="215461"/>
    <lineage>
        <taxon>Eukaryota</taxon>
        <taxon>Fungi</taxon>
        <taxon>Dikarya</taxon>
        <taxon>Ascomycota</taxon>
        <taxon>Pezizomycotina</taxon>
        <taxon>Leotiomycetes</taxon>
        <taxon>Helotiales</taxon>
        <taxon>Lachnaceae</taxon>
        <taxon>Lachnellula</taxon>
    </lineage>
</organism>
<dbReference type="SUPFAM" id="SSF51197">
    <property type="entry name" value="Clavaminate synthase-like"/>
    <property type="match status" value="1"/>
</dbReference>
<evidence type="ECO:0000256" key="3">
    <source>
        <dbReference type="ARBA" id="ARBA00022723"/>
    </source>
</evidence>
<comment type="caution">
    <text evidence="10">The sequence shown here is derived from an EMBL/GenBank/DDBJ whole genome shotgun (WGS) entry which is preliminary data.</text>
</comment>
<keyword evidence="4 10" id="KW-0223">Dioxygenase</keyword>
<dbReference type="AlphaFoldDB" id="A0A559MDI3"/>
<keyword evidence="6" id="KW-0408">Iron</keyword>
<evidence type="ECO:0000256" key="6">
    <source>
        <dbReference type="ARBA" id="ARBA00023004"/>
    </source>
</evidence>
<evidence type="ECO:0000256" key="2">
    <source>
        <dbReference type="ARBA" id="ARBA00008654"/>
    </source>
</evidence>
<feature type="domain" description="Gamma-butyrobetaine hydroxylase-like N-terminal" evidence="9">
    <location>
        <begin position="256"/>
        <end position="310"/>
    </location>
</feature>
<protein>
    <submittedName>
        <fullName evidence="10">Gamma-butyrobetaine dioxygenase</fullName>
    </submittedName>
</protein>
<dbReference type="Proteomes" id="UP000315522">
    <property type="component" value="Unassembled WGS sequence"/>
</dbReference>
<evidence type="ECO:0000259" key="9">
    <source>
        <dbReference type="Pfam" id="PF06155"/>
    </source>
</evidence>
<evidence type="ECO:0000313" key="10">
    <source>
        <dbReference type="EMBL" id="TVY91028.1"/>
    </source>
</evidence>
<dbReference type="InterPro" id="IPR042098">
    <property type="entry name" value="TauD-like_sf"/>
</dbReference>
<evidence type="ECO:0000256" key="4">
    <source>
        <dbReference type="ARBA" id="ARBA00022964"/>
    </source>
</evidence>
<keyword evidence="3" id="KW-0479">Metal-binding</keyword>
<feature type="compositionally biased region" description="Low complexity" evidence="7">
    <location>
        <begin position="141"/>
        <end position="151"/>
    </location>
</feature>
<proteinExistence type="inferred from homology"/>
<name>A0A559MDI3_9HELO</name>
<dbReference type="InterPro" id="IPR003819">
    <property type="entry name" value="TauD/TfdA-like"/>
</dbReference>
<dbReference type="PANTHER" id="PTHR10696:SF25">
    <property type="entry name" value="OXIDOREDUCTASE AIM17-RELATED"/>
    <property type="match status" value="1"/>
</dbReference>
<dbReference type="Gene3D" id="3.60.130.10">
    <property type="entry name" value="Clavaminate synthase-like"/>
    <property type="match status" value="1"/>
</dbReference>
<keyword evidence="11" id="KW-1185">Reference proteome</keyword>
<sequence length="701" mass="79325">MALPILRSSILGATKRRGTCRRIEAFNCQSRGYAQTFSSPLDGFEDASLSMQQQLTYRQRRKKTVKALQERVRKPYRFENSKRALPQLVPEAQKDGPWRLHRQPRGKFRRVALRDGPQLSRNPLLPGSPSLAEDSQTTKSPVLPLNGLLGPKNGPRRLVFRSVGRPSTPLGVHLGIFRPLRRVFRKRRGVHHPLAGLLKSSGKPLLPESPSLAEDIQTEPPVSPLNGVLEPKETPLPVKKHALEPRNNSTVQIGKAKFHPVLLRDACMCSKCVDPHSTQKNFQTPEIPPNIEARSIETSANGDIHIKWGNDIPGFGDDHVSIFPSGSLNVHDTIKSMNRDRTQEMDNFLWNTNRIKKELQFVNFQDYMTSDKCLLRASFLLLRQGLLIIRGVPESENSVEDIALRIGPIRDSFYGRTWDVKSVPDAKNVAYTAQFLGLHMDLLYMANPPGFQLLHCLKSTAKGGESLFADAFSAARALSDKDRAILERTPVAYQYQNAGEHYYHTHPVIEAKSSQNGKPVITNVNYSPPFQANYLLPTTTNEAEVVEFLKAFKAFTHSVEDANHLFQYRLQEGECVIFNNRRILHGRRQFDALGGERWLKGAYVDSDVVRSRFRALSKEFPSTVWGENDDAQFVFTRAKRAHYVKRWVKKVRRESSDDGTPVRKVNVNGGLVRKLNFDGKLLRKVAVDNLVRKHTSMTSRL</sequence>
<dbReference type="Gene3D" id="3.30.2020.30">
    <property type="match status" value="1"/>
</dbReference>
<feature type="domain" description="TauD/TfdA-like" evidence="8">
    <location>
        <begin position="380"/>
        <end position="603"/>
    </location>
</feature>
<dbReference type="PANTHER" id="PTHR10696">
    <property type="entry name" value="GAMMA-BUTYROBETAINE HYDROXYLASE-RELATED"/>
    <property type="match status" value="1"/>
</dbReference>
<dbReference type="InterPro" id="IPR050411">
    <property type="entry name" value="AlphaKG_dependent_hydroxylases"/>
</dbReference>
<gene>
    <name evidence="10" type="primary">BODG</name>
    <name evidence="10" type="ORF">LAWI1_G003901</name>
</gene>
<feature type="region of interest" description="Disordered" evidence="7">
    <location>
        <begin position="113"/>
        <end position="151"/>
    </location>
</feature>
<dbReference type="InterPro" id="IPR038492">
    <property type="entry name" value="GBBH-like_N_sf"/>
</dbReference>
<evidence type="ECO:0000259" key="8">
    <source>
        <dbReference type="Pfam" id="PF02668"/>
    </source>
</evidence>
<accession>A0A559MDI3</accession>
<keyword evidence="5" id="KW-0560">Oxidoreductase</keyword>
<evidence type="ECO:0000256" key="5">
    <source>
        <dbReference type="ARBA" id="ARBA00023002"/>
    </source>
</evidence>
<dbReference type="EMBL" id="QGML01000668">
    <property type="protein sequence ID" value="TVY91028.1"/>
    <property type="molecule type" value="Genomic_DNA"/>
</dbReference>